<comment type="caution">
    <text evidence="5">The sequence shown here is derived from an EMBL/GenBank/DDBJ whole genome shotgun (WGS) entry which is preliminary data.</text>
</comment>
<feature type="domain" description="LamG-like jellyroll fold" evidence="4">
    <location>
        <begin position="344"/>
        <end position="474"/>
    </location>
</feature>
<evidence type="ECO:0000259" key="4">
    <source>
        <dbReference type="SMART" id="SM00560"/>
    </source>
</evidence>
<organism evidence="5 6">
    <name type="scientific">Sphaerisporangium album</name>
    <dbReference type="NCBI Taxonomy" id="509200"/>
    <lineage>
        <taxon>Bacteria</taxon>
        <taxon>Bacillati</taxon>
        <taxon>Actinomycetota</taxon>
        <taxon>Actinomycetes</taxon>
        <taxon>Streptosporangiales</taxon>
        <taxon>Streptosporangiaceae</taxon>
        <taxon>Sphaerisporangium</taxon>
    </lineage>
</organism>
<dbReference type="Pfam" id="PF13385">
    <property type="entry name" value="Laminin_G_3"/>
    <property type="match status" value="3"/>
</dbReference>
<protein>
    <recommendedName>
        <fullName evidence="4">LamG-like jellyroll fold domain-containing protein</fullName>
    </recommendedName>
</protein>
<dbReference type="InterPro" id="IPR006558">
    <property type="entry name" value="LamG-like"/>
</dbReference>
<evidence type="ECO:0000256" key="2">
    <source>
        <dbReference type="ARBA" id="ARBA00023157"/>
    </source>
</evidence>
<evidence type="ECO:0000313" key="5">
    <source>
        <dbReference type="EMBL" id="RCG28720.1"/>
    </source>
</evidence>
<proteinExistence type="predicted"/>
<keyword evidence="6" id="KW-1185">Reference proteome</keyword>
<dbReference type="OrthoDB" id="463714at2"/>
<evidence type="ECO:0000256" key="3">
    <source>
        <dbReference type="SAM" id="MobiDB-lite"/>
    </source>
</evidence>
<sequence>MYDKTLIKVYKDREYISTTMVRHNGTVVGFALGADRRVYYSVLSLDQADRARGALDAAYWNADPAVLVFPTEIVDVGAETPQVAVMPIVKKLGSAEVPPSEKLLPGEEDPFLSTTARLTSEFPIQVVSDGRYLLVFRQSVAAGAAGSVYETTTGRLTGDATGGKAAKADAALLCDRFVLVGAELKPVVDVRYQRSRSRILPASGGDTLGTRDMEGRLFYEPTMKLSFAGRLTGGLFTALTLPTAVTGHTRWQVFTADASGTVHGHNLEQTPDGLFNPAGTQLWTSPDPKYAASVLERSPGIDSHTRKLLVPVKPPQDRAGTALRFDGTGAAVIAGVDVTAAPAGPYTLEAWIKPAAATGTGLIIGRTQRTSMDSPVHVSLQADGKLRFGHGTQTLTSTTVAPMGVWAHVAAVFDGAALRLYLNGAAAGTLTTSEKVDVSARIVVGGRGPGQTSADVFTGQIDEVRIWTIARTDFTTRGQRLSGGESGLYAYFPLDEGAGVEVRDRSANKFSGRFDPGPVWADSDAPVYDGPGITRQSFTVTGRKAVAGLTATLYYQQQSSVTGYGQAPVPERRQARVLLAFATSGPPPKSEPADRSYVATLDFAVSKDGRLARLPGVVDLAWIGTPDPTKDTERLRQAEDAVTAARGKLYTDQQLTDWMPSTVARLKQLEEELHSGGIVSMYNLNRNIAGPARNAGRQREAEIMAEAVPLVQKYLQQLEASGRLGADKAALDTALNTLATLTGAQAGAAEAVLPMPTLHTDRAGLTTLGALLSFAWTANAPALLDSSTGEVVLYFRGGAGQYFAAYYAATIAPAVKQFTVADGTLRLSARDMALRSADFAVKVTATGTDLCTVEISRGTTKETFPSVPDRADRLASVLNGTANGAELGTVLSIQDKVVTLIEPLATALTAGSAVTVGADNRTAEVAPAGSAQITLTSGGLTAGTGAKVRTPAYDYTKATCSAPGVSVASGSLIVSAHAQSATGPVPAGTAADVSQPLGPRWHGDAPGRAFSFDRDAKNRLHLANTANIAALAASGDLTLEAWIRPTVVNNGDLILATDAGPTRYALSLTQLMKGDGSFAYQIDATVNEQSVRSVDQFPPGEWAHLAVAFTQDWAMRMDGAGYLDAGGPGGLDIVENLTIEAFVQIESSGRHGLVGKGVLGDGGQTAVPYCLYVDNDNRLAFAFEAGSGTAAPVVHKSTTALTTGRFHKVAVVRKNPTGIETGVEIRFYVDGADAGAQRYKGAKPVGNDAPAELGRMVEGKTVSGLKGILSEVRIWNVARDADQIGVPISPKAQGLVAWWRFPESKGSTTQDMCGSYPATLRAVTRVRTPDPAGNRFTLYRNGSPVATVPMTQPAVGRSAAPRSVVGEGFTGDLDEIRVWRTVRTQEQILDNMFGRIKGDRQHLLAYYPFEADDTVAGALVKDSGLSGQHLTQSAPGPKIVLSTAPISTDAARVRSALTGIKTSFHGTIATTPAATEYGDVQRLPDDSIIGVLKRAYGYLQDDKSWALSTGFKVGELATTWVGQVQFDPQLIGYIEGAPPVPSENMIDEKKDYAGASSVSFVQADNVVNTMSSQRDVSVDTAMKISFDQALGDEVWAVAAPLGAGTAKPISAVKQEWGFYLSLDFSNSWSNTTEVSQGANTTRASKVTLAGGWEDADGTKHVNPTVGRRWVPANTGFAVVQSETADMYALRLTHTGAVVAYRMLPSPDIPRDWNLIPFPINPRYTKQGTLDGIVGFHEYGQVPGLRPFPDPHFPNAADGVSGEYSYYRPAEAYRIKKRIQREQQQLQGFYDSVSIQTHTWDPTHGQAAKVLNGMTGGTDATTEAGSGGDPEAKRAATRSASRRNIVNTYVWTAAGGFFAETTATTDQVTETTSGAFSFKSSFGGNYAISFEIMDFGNKFGVEASVSAGYSVTRKKSKQATRTFSLDVSCGPGAELQKFVSDKPQFDAEGKPILVPGRVDAYRFMTLYLDTTTDNFEDFYGKVIDPEWLDRGTDPNALALKRAQQTETKPPCWRIMHRVTFVSRVLDTGVSTPSLAQAMGSLGIASDYALITKLQPHLTGATKDFAALNKAARAALVGNFARLAPYADTIVGRLAAYYNLQPDDAPLTSALPAAAAAPDGKLTLGATSVPKGTSLTFTYSTLPATVSAKNWIGLYPATMAPKDGASIDWRYTPGADGTLVMPTDKLPGPGAYAAYYLHNDGYTVLAGPIRFTVT</sequence>
<dbReference type="Proteomes" id="UP000253094">
    <property type="component" value="Unassembled WGS sequence"/>
</dbReference>
<dbReference type="SMART" id="SM00560">
    <property type="entry name" value="LamGL"/>
    <property type="match status" value="2"/>
</dbReference>
<feature type="domain" description="LamG-like jellyroll fold" evidence="4">
    <location>
        <begin position="1135"/>
        <end position="1282"/>
    </location>
</feature>
<accession>A0A367FGK3</accession>
<keyword evidence="1" id="KW-0732">Signal</keyword>
<dbReference type="Gene3D" id="2.60.120.200">
    <property type="match status" value="4"/>
</dbReference>
<dbReference type="InterPro" id="IPR013320">
    <property type="entry name" value="ConA-like_dom_sf"/>
</dbReference>
<evidence type="ECO:0000313" key="6">
    <source>
        <dbReference type="Proteomes" id="UP000253094"/>
    </source>
</evidence>
<evidence type="ECO:0000256" key="1">
    <source>
        <dbReference type="ARBA" id="ARBA00022729"/>
    </source>
</evidence>
<name>A0A367FGK3_9ACTN</name>
<dbReference type="RefSeq" id="WP_114031047.1">
    <property type="nucleotide sequence ID" value="NZ_QOIL01000013.1"/>
</dbReference>
<dbReference type="EMBL" id="QOIL01000013">
    <property type="protein sequence ID" value="RCG28720.1"/>
    <property type="molecule type" value="Genomic_DNA"/>
</dbReference>
<gene>
    <name evidence="5" type="ORF">DQ384_23620</name>
</gene>
<keyword evidence="2" id="KW-1015">Disulfide bond</keyword>
<dbReference type="SUPFAM" id="SSF49899">
    <property type="entry name" value="Concanavalin A-like lectins/glucanases"/>
    <property type="match status" value="4"/>
</dbReference>
<feature type="region of interest" description="Disordered" evidence="3">
    <location>
        <begin position="1813"/>
        <end position="1838"/>
    </location>
</feature>
<reference evidence="5 6" key="1">
    <citation type="submission" date="2018-06" db="EMBL/GenBank/DDBJ databases">
        <title>Sphaerisporangium craniellae sp. nov., isolated from a marine sponge in the South China Sea.</title>
        <authorList>
            <person name="Li L."/>
        </authorList>
    </citation>
    <scope>NUCLEOTIDE SEQUENCE [LARGE SCALE GENOMIC DNA]</scope>
    <source>
        <strain evidence="5 6">CCTCC AA 208026</strain>
    </source>
</reference>